<reference evidence="3" key="1">
    <citation type="submission" date="2017-04" db="EMBL/GenBank/DDBJ databases">
        <authorList>
            <person name="Varghese N."/>
            <person name="Submissions S."/>
        </authorList>
    </citation>
    <scope>NUCLEOTIDE SEQUENCE [LARGE SCALE GENOMIC DNA]</scope>
    <source>
        <strain evidence="3">DSM 12126</strain>
    </source>
</reference>
<organism evidence="2 3">
    <name type="scientific">Pedobacter africanus</name>
    <dbReference type="NCBI Taxonomy" id="151894"/>
    <lineage>
        <taxon>Bacteria</taxon>
        <taxon>Pseudomonadati</taxon>
        <taxon>Bacteroidota</taxon>
        <taxon>Sphingobacteriia</taxon>
        <taxon>Sphingobacteriales</taxon>
        <taxon>Sphingobacteriaceae</taxon>
        <taxon>Pedobacter</taxon>
    </lineage>
</organism>
<dbReference type="STRING" id="151894.SAMN04488524_0609"/>
<keyword evidence="1" id="KW-0175">Coiled coil</keyword>
<feature type="coiled-coil region" evidence="1">
    <location>
        <begin position="38"/>
        <end position="65"/>
    </location>
</feature>
<evidence type="ECO:0000256" key="1">
    <source>
        <dbReference type="SAM" id="Coils"/>
    </source>
</evidence>
<name>A0A1W1ZCU7_9SPHI</name>
<dbReference type="AlphaFoldDB" id="A0A1W1ZCU7"/>
<keyword evidence="3" id="KW-1185">Reference proteome</keyword>
<accession>A0A1W1ZCU7</accession>
<dbReference type="EMBL" id="FWXT01000001">
    <property type="protein sequence ID" value="SMC46265.1"/>
    <property type="molecule type" value="Genomic_DNA"/>
</dbReference>
<dbReference type="Proteomes" id="UP000192756">
    <property type="component" value="Unassembled WGS sequence"/>
</dbReference>
<gene>
    <name evidence="2" type="ORF">SAMN04488524_0609</name>
</gene>
<proteinExistence type="predicted"/>
<evidence type="ECO:0000313" key="3">
    <source>
        <dbReference type="Proteomes" id="UP000192756"/>
    </source>
</evidence>
<evidence type="ECO:0000313" key="2">
    <source>
        <dbReference type="EMBL" id="SMC46265.1"/>
    </source>
</evidence>
<sequence>MDLTPYKKQLNSLKQCIVNVELAMTAYRTAEEACSYGMAGAHVRAEEAKERLEMAQDTLRRQARINFLLNQEVTA</sequence>
<protein>
    <submittedName>
        <fullName evidence="2">Uncharacterized protein</fullName>
    </submittedName>
</protein>